<accession>K1S0P0</accession>
<proteinExistence type="predicted"/>
<reference evidence="1" key="1">
    <citation type="journal article" date="2013" name="Environ. Microbiol.">
        <title>Microbiota from the distal guts of lean and obese adolescents exhibit partial functional redundancy besides clear differences in community structure.</title>
        <authorList>
            <person name="Ferrer M."/>
            <person name="Ruiz A."/>
            <person name="Lanza F."/>
            <person name="Haange S.B."/>
            <person name="Oberbach A."/>
            <person name="Till H."/>
            <person name="Bargiela R."/>
            <person name="Campoy C."/>
            <person name="Segura M.T."/>
            <person name="Richter M."/>
            <person name="von Bergen M."/>
            <person name="Seifert J."/>
            <person name="Suarez A."/>
        </authorList>
    </citation>
    <scope>NUCLEOTIDE SEQUENCE</scope>
</reference>
<organism evidence="1">
    <name type="scientific">human gut metagenome</name>
    <dbReference type="NCBI Taxonomy" id="408170"/>
    <lineage>
        <taxon>unclassified sequences</taxon>
        <taxon>metagenomes</taxon>
        <taxon>organismal metagenomes</taxon>
    </lineage>
</organism>
<comment type="caution">
    <text evidence="1">The sequence shown here is derived from an EMBL/GenBank/DDBJ whole genome shotgun (WGS) entry which is preliminary data.</text>
</comment>
<dbReference type="EMBL" id="AJWZ01010846">
    <property type="protein sequence ID" value="EKC47300.1"/>
    <property type="molecule type" value="Genomic_DNA"/>
</dbReference>
<protein>
    <submittedName>
        <fullName evidence="1">Efflux protein, MATE family</fullName>
    </submittedName>
</protein>
<evidence type="ECO:0000313" key="1">
    <source>
        <dbReference type="EMBL" id="EKC47300.1"/>
    </source>
</evidence>
<sequence length="45" mass="4836">MGVPMIISMVVQAVYNIVDSYFVSCMKDPNIPALGDYAVNALTLA</sequence>
<gene>
    <name evidence="1" type="ORF">OBE_15780</name>
</gene>
<feature type="non-terminal residue" evidence="1">
    <location>
        <position position="45"/>
    </location>
</feature>
<name>K1S0P0_9ZZZZ</name>
<dbReference type="AlphaFoldDB" id="K1S0P0"/>